<dbReference type="InParanoid" id="D8UCV2"/>
<keyword evidence="3" id="KW-1185">Reference proteome</keyword>
<accession>D8UCV2</accession>
<dbReference type="RefSeq" id="XP_002956518.1">
    <property type="nucleotide sequence ID" value="XM_002956472.1"/>
</dbReference>
<reference evidence="2 3" key="1">
    <citation type="journal article" date="2010" name="Science">
        <title>Genomic analysis of organismal complexity in the multicellular green alga Volvox carteri.</title>
        <authorList>
            <person name="Prochnik S.E."/>
            <person name="Umen J."/>
            <person name="Nedelcu A.M."/>
            <person name="Hallmann A."/>
            <person name="Miller S.M."/>
            <person name="Nishii I."/>
            <person name="Ferris P."/>
            <person name="Kuo A."/>
            <person name="Mitros T."/>
            <person name="Fritz-Laylin L.K."/>
            <person name="Hellsten U."/>
            <person name="Chapman J."/>
            <person name="Simakov O."/>
            <person name="Rensing S.A."/>
            <person name="Terry A."/>
            <person name="Pangilinan J."/>
            <person name="Kapitonov V."/>
            <person name="Jurka J."/>
            <person name="Salamov A."/>
            <person name="Shapiro H."/>
            <person name="Schmutz J."/>
            <person name="Grimwood J."/>
            <person name="Lindquist E."/>
            <person name="Lucas S."/>
            <person name="Grigoriev I.V."/>
            <person name="Schmitt R."/>
            <person name="Kirk D."/>
            <person name="Rokhsar D.S."/>
        </authorList>
    </citation>
    <scope>NUCLEOTIDE SEQUENCE [LARGE SCALE GENOMIC DNA]</scope>
    <source>
        <strain evidence="3">f. Nagariensis / Eve</strain>
    </source>
</reference>
<name>D8UCV2_VOLCA</name>
<dbReference type="eggNOG" id="ENOG502T01V">
    <property type="taxonomic scope" value="Eukaryota"/>
</dbReference>
<dbReference type="GeneID" id="9619572"/>
<organism evidence="3">
    <name type="scientific">Volvox carteri f. nagariensis</name>
    <dbReference type="NCBI Taxonomy" id="3068"/>
    <lineage>
        <taxon>Eukaryota</taxon>
        <taxon>Viridiplantae</taxon>
        <taxon>Chlorophyta</taxon>
        <taxon>core chlorophytes</taxon>
        <taxon>Chlorophyceae</taxon>
        <taxon>CS clade</taxon>
        <taxon>Chlamydomonadales</taxon>
        <taxon>Volvocaceae</taxon>
        <taxon>Volvox</taxon>
    </lineage>
</organism>
<evidence type="ECO:0000313" key="3">
    <source>
        <dbReference type="Proteomes" id="UP000001058"/>
    </source>
</evidence>
<gene>
    <name evidence="2" type="ORF">VOLCADRAFT_107253</name>
</gene>
<evidence type="ECO:0008006" key="4">
    <source>
        <dbReference type="Google" id="ProtNLM"/>
    </source>
</evidence>
<dbReference type="KEGG" id="vcn:VOLCADRAFT_107253"/>
<proteinExistence type="predicted"/>
<sequence>MCLCPLLLLPGQRHRTPQASYLLVTQQAPKQVVQFLAADKPEDFDVGSTTTHSAPAMEAIREQLQRLNSEVDDENAKLGDVVKQLHKNPQGEILKLEYSRIVQTLAELRACRKNLEDKLQGAAAGADPQRLGAGAGGSAESTLLEAVKKLVEEVQEDNKEAVKKLERQNKKMVKKTTALLEREIVALGFRATGSSRPPTSVYREPCMAAYNGADYAQKEHLQCLLTGREFPARKVKGGHIFRLEWRNRQLLAKAGLDINGPENVIPIYDTVEEMLDQQRITIEPTAPGPPIFTVRVLDKSLLQPGQWIVHTDDVRMLWSELDGRVLDFGGMDFGDKGPPLSALLCAIHMRAALLTAENEEWIEKLPHHLMMNLF</sequence>
<protein>
    <recommendedName>
        <fullName evidence="4">HNH nuclease domain-containing protein</fullName>
    </recommendedName>
</protein>
<feature type="coiled-coil region" evidence="1">
    <location>
        <begin position="144"/>
        <end position="182"/>
    </location>
</feature>
<evidence type="ECO:0000313" key="2">
    <source>
        <dbReference type="EMBL" id="EFJ42455.1"/>
    </source>
</evidence>
<dbReference type="AlphaFoldDB" id="D8UCV2"/>
<dbReference type="EMBL" id="GL378382">
    <property type="protein sequence ID" value="EFJ42455.1"/>
    <property type="molecule type" value="Genomic_DNA"/>
</dbReference>
<feature type="coiled-coil region" evidence="1">
    <location>
        <begin position="57"/>
        <end position="84"/>
    </location>
</feature>
<dbReference type="Proteomes" id="UP000001058">
    <property type="component" value="Unassembled WGS sequence"/>
</dbReference>
<keyword evidence="1" id="KW-0175">Coiled coil</keyword>
<evidence type="ECO:0000256" key="1">
    <source>
        <dbReference type="SAM" id="Coils"/>
    </source>
</evidence>